<dbReference type="InterPro" id="IPR057842">
    <property type="entry name" value="WH_MER3"/>
</dbReference>
<reference evidence="19 20" key="1">
    <citation type="submission" date="2017-03" db="EMBL/GenBank/DDBJ databases">
        <title>Genomes of endolithic fungi from Antarctica.</title>
        <authorList>
            <person name="Coleine C."/>
            <person name="Masonjones S."/>
            <person name="Stajich J.E."/>
        </authorList>
    </citation>
    <scope>NUCLEOTIDE SEQUENCE [LARGE SCALE GENOMIC DNA]</scope>
    <source>
        <strain evidence="19 20">CCFEE 6314</strain>
    </source>
</reference>
<dbReference type="Gene3D" id="1.10.3380.10">
    <property type="entry name" value="Sec63 N-terminal domain-like domain"/>
    <property type="match status" value="1"/>
</dbReference>
<keyword evidence="11" id="KW-0469">Meiosis</keyword>
<dbReference type="EC" id="5.6.2.4" evidence="13"/>
<feature type="domain" description="Helicase ATP-binding" evidence="17">
    <location>
        <begin position="525"/>
        <end position="699"/>
    </location>
</feature>
<dbReference type="PANTHER" id="PTHR47835">
    <property type="entry name" value="HFM1, ATP DEPENDENT DNA HELICASE HOMOLOG"/>
    <property type="match status" value="1"/>
</dbReference>
<dbReference type="Gene3D" id="3.40.50.300">
    <property type="entry name" value="P-loop containing nucleotide triphosphate hydrolases"/>
    <property type="match status" value="2"/>
</dbReference>
<organism evidence="19 20">
    <name type="scientific">Exophiala mesophila</name>
    <name type="common">Black yeast-like fungus</name>
    <dbReference type="NCBI Taxonomy" id="212818"/>
    <lineage>
        <taxon>Eukaryota</taxon>
        <taxon>Fungi</taxon>
        <taxon>Dikarya</taxon>
        <taxon>Ascomycota</taxon>
        <taxon>Pezizomycotina</taxon>
        <taxon>Eurotiomycetes</taxon>
        <taxon>Chaetothyriomycetidae</taxon>
        <taxon>Chaetothyriales</taxon>
        <taxon>Herpotrichiellaceae</taxon>
        <taxon>Exophiala</taxon>
    </lineage>
</organism>
<feature type="compositionally biased region" description="Polar residues" evidence="15">
    <location>
        <begin position="1420"/>
        <end position="1429"/>
    </location>
</feature>
<evidence type="ECO:0000256" key="10">
    <source>
        <dbReference type="ARBA" id="ARBA00023235"/>
    </source>
</evidence>
<evidence type="ECO:0000256" key="9">
    <source>
        <dbReference type="ARBA" id="ARBA00023136"/>
    </source>
</evidence>
<dbReference type="EMBL" id="NAJM01000035">
    <property type="protein sequence ID" value="RVX68714.1"/>
    <property type="molecule type" value="Genomic_DNA"/>
</dbReference>
<dbReference type="Gene3D" id="1.10.10.10">
    <property type="entry name" value="Winged helix-like DNA-binding domain superfamily/Winged helix DNA-binding domain"/>
    <property type="match status" value="1"/>
</dbReference>
<feature type="region of interest" description="Disordered" evidence="15">
    <location>
        <begin position="1636"/>
        <end position="1656"/>
    </location>
</feature>
<dbReference type="PROSITE" id="PS51192">
    <property type="entry name" value="HELICASE_ATP_BIND_1"/>
    <property type="match status" value="1"/>
</dbReference>
<dbReference type="PROSITE" id="PS51194">
    <property type="entry name" value="HELICASE_CTER"/>
    <property type="match status" value="1"/>
</dbReference>
<keyword evidence="8 16" id="KW-1133">Transmembrane helix</keyword>
<evidence type="ECO:0000259" key="18">
    <source>
        <dbReference type="PROSITE" id="PS51194"/>
    </source>
</evidence>
<dbReference type="GO" id="GO:0043138">
    <property type="term" value="F:3'-5' DNA helicase activity"/>
    <property type="evidence" value="ECO:0007669"/>
    <property type="project" value="UniProtKB-EC"/>
</dbReference>
<evidence type="ECO:0000256" key="4">
    <source>
        <dbReference type="ARBA" id="ARBA00022741"/>
    </source>
</evidence>
<keyword evidence="10" id="KW-0413">Isomerase</keyword>
<gene>
    <name evidence="19" type="ORF">B0A52_07600</name>
</gene>
<evidence type="ECO:0000256" key="15">
    <source>
        <dbReference type="SAM" id="MobiDB-lite"/>
    </source>
</evidence>
<evidence type="ECO:0000256" key="8">
    <source>
        <dbReference type="ARBA" id="ARBA00022989"/>
    </source>
</evidence>
<dbReference type="InterPro" id="IPR037185">
    <property type="entry name" value="EmrE-like"/>
</dbReference>
<dbReference type="GO" id="GO:0051321">
    <property type="term" value="P:meiotic cell cycle"/>
    <property type="evidence" value="ECO:0007669"/>
    <property type="project" value="UniProtKB-KW"/>
</dbReference>
<dbReference type="VEuPathDB" id="FungiDB:PV10_01285"/>
<name>A0A438MZL8_EXOME</name>
<dbReference type="InterPro" id="IPR027417">
    <property type="entry name" value="P-loop_NTPase"/>
</dbReference>
<dbReference type="FunFam" id="1.10.10.10:FF:000012">
    <property type="entry name" value="U5 small nuclear ribonucleoprotein helicase"/>
    <property type="match status" value="1"/>
</dbReference>
<dbReference type="NCBIfam" id="TIGR00803">
    <property type="entry name" value="nst"/>
    <property type="match status" value="2"/>
</dbReference>
<evidence type="ECO:0000259" key="17">
    <source>
        <dbReference type="PROSITE" id="PS51192"/>
    </source>
</evidence>
<evidence type="ECO:0000256" key="14">
    <source>
        <dbReference type="ARBA" id="ARBA00048988"/>
    </source>
</evidence>
<dbReference type="InterPro" id="IPR007271">
    <property type="entry name" value="Nuc_sug_transpt"/>
</dbReference>
<dbReference type="SMART" id="SM00487">
    <property type="entry name" value="DEXDc"/>
    <property type="match status" value="1"/>
</dbReference>
<keyword evidence="6" id="KW-0347">Helicase</keyword>
<dbReference type="GO" id="GO:0015165">
    <property type="term" value="F:pyrimidine nucleotide-sugar transmembrane transporter activity"/>
    <property type="evidence" value="ECO:0007669"/>
    <property type="project" value="InterPro"/>
</dbReference>
<dbReference type="InterPro" id="IPR001650">
    <property type="entry name" value="Helicase_C-like"/>
</dbReference>
<dbReference type="Pfam" id="PF00270">
    <property type="entry name" value="DEAD"/>
    <property type="match status" value="1"/>
</dbReference>
<evidence type="ECO:0000256" key="12">
    <source>
        <dbReference type="ARBA" id="ARBA00034617"/>
    </source>
</evidence>
<dbReference type="Pfam" id="PF23445">
    <property type="entry name" value="WHD_SNRNP200"/>
    <property type="match status" value="1"/>
</dbReference>
<evidence type="ECO:0000256" key="16">
    <source>
        <dbReference type="SAM" id="Phobius"/>
    </source>
</evidence>
<evidence type="ECO:0000256" key="13">
    <source>
        <dbReference type="ARBA" id="ARBA00034808"/>
    </source>
</evidence>
<dbReference type="GO" id="GO:0016787">
    <property type="term" value="F:hydrolase activity"/>
    <property type="evidence" value="ECO:0007669"/>
    <property type="project" value="UniProtKB-KW"/>
</dbReference>
<dbReference type="VEuPathDB" id="FungiDB:PV10_08527"/>
<dbReference type="InterPro" id="IPR036388">
    <property type="entry name" value="WH-like_DNA-bd_sf"/>
</dbReference>
<accession>A0A438MZL8</accession>
<dbReference type="Pfam" id="PF02889">
    <property type="entry name" value="Sec63"/>
    <property type="match status" value="1"/>
</dbReference>
<dbReference type="InterPro" id="IPR004179">
    <property type="entry name" value="Sec63-dom"/>
</dbReference>
<dbReference type="SUPFAM" id="SSF158702">
    <property type="entry name" value="Sec63 N-terminal domain-like"/>
    <property type="match status" value="1"/>
</dbReference>
<dbReference type="SMART" id="SM00973">
    <property type="entry name" value="Sec63"/>
    <property type="match status" value="1"/>
</dbReference>
<feature type="compositionally biased region" description="Polar residues" evidence="15">
    <location>
        <begin position="1455"/>
        <end position="1488"/>
    </location>
</feature>
<keyword evidence="3 16" id="KW-0812">Transmembrane</keyword>
<dbReference type="VEuPathDB" id="FungiDB:PV10_01284"/>
<sequence>MGVERSRPTPRLFGMSLRSLTLSILTVQFSAFILILHYSRVMPTPDGHRYLPSTAVFLVELVKLAVCLTISLYEISLSVSRSAPATSLLSTLGSAIFAGDSWKMAIPASLYTLANSLQYVGISNLDAATFHVTYQLKIFVTAVLSVILLRRSITGRQWLSLILLMAGVAIVSLPQGPDPTLASSHHTRVYVPRSAEPARQPLGFGEAGSHLQKRSATYEGIEEDQWGLDEPAMDSSVGLLAVVGVCVCSGLAGVYFEKTIKEAPKATSLWIRNVQLSLYSLFPAFFIGIIFLDGESVAKFGFFAGYNWIVILSILVQTFGGIVAAFCIFYADNVSKNFAVSISMVLSSLASLIFFDFDATNHFLLGAFMVLAATWLYNTEEARSQSVPHIRLTNNDKIAIPSPPEMNDMSIQIPKTPLSTQETALATSRPSSPSHKKRKPEKTKTGTAPGAQVQHESRRSRSPAAGGAVSNMEINHRPPETGSHNASTLPIVQGIQLVSTSTLPDQLRSVFPFKLFNAVQSKCFSAAFESNDNIVISAPTGSGKTVIMEIAICKLVAEQRCSDFKVIYQAPTKSLCAERYRDWQSKFTILNLRCAELTGDTDIFNLSKVQSADIIITTPEKWDSITRKWKDHTKLMQLVKLFLVDEVHILKESRGATLEAVVSRMKSVVPDVRFLALSATVPNSEDIAVWLGKSSSLQHLPAYREVFGESFRPVQLNKVVRGFEGGSNEFAFEAKLTKHCGKPVMIFCSTRKAAMSTAKALAAVEKPSNDSQNRPWARPHRLLQLQNPELNDVTPAGVAFHHGGLSASDRRAVEDRFLNGQIGVICSTSTLAVGVNLPCYLVILKGTTHWTDNGIQEYGDLEVMQMLGRAGRPQFESSACAVILTQTHKVGRYEAMVSGQETLESSLHQNLIEHLNAEVGLGTVTSLTTAKQWLSSTFLYVRWKQNPQHYRFREDVEHCVGENFLEQLCQKDLETLKQAKLIEGADLLRSTEYGDAMARYYVSFDTMNSFMSLPPKAKISEILSVLSQASEFKEIRLLSGEKSFYKGINKAPDIRFPIKVDVALPCHKISLLVQAELGGVPPPEKEQLNKHIHQYRVDKTIAFGHANRLMRCIIDCQILRKDSVSTRNALELGRSLAAHVWDNNASQLRQLDGLGEVSVRKLASRSINSIEALLNTEPSRIETVLGKNPPFGVQLLQQLESFPNLRVSIKETGREFKSGKAIIRCAVEIGFLNEKIPHFYKKRPVFVCCLTETADDQLVDFRKFKAERLQKQEVIPLTVELTKPTTHIKCFVMCDEVAGTSKSAELTISNIPPWVFRHKVDIVAGIAGRDHAPHPRNQRIVGWSDDFDNGGVDDNDLLALEGMQGSGEVVEDIDEILDRQLLPKNNSILPELSIPDHDTGSAAPRKSQLLQNGLKEWPNLSNVQGQKGTLTADIGKDPRASHFSRRSQMLEGNHDSPSTGQRSSTSNLTNGQETEVVTSPPGTSRAQKGSNLLTGVLKTWAVSVVVRQHCCLTTMAIVAWNITIMMANVQKIENVRKNANTQYLSDAIVQIGAAPAPRSAADQDTGVDKIPVQVTGEPERASVDRWTKMNAAGMASFSPEPKNLGDIAPVISNGAESGIGKELGIDAFTAIGMTSDQDGGGSTNVEVNHEEGSEVRATSYEENQRLKWKGIDKWLYDEVSAYVELI</sequence>
<dbReference type="GO" id="GO:0000139">
    <property type="term" value="C:Golgi membrane"/>
    <property type="evidence" value="ECO:0007669"/>
    <property type="project" value="InterPro"/>
</dbReference>
<evidence type="ECO:0000256" key="3">
    <source>
        <dbReference type="ARBA" id="ARBA00022692"/>
    </source>
</evidence>
<keyword evidence="4" id="KW-0547">Nucleotide-binding</keyword>
<dbReference type="InterPro" id="IPR014001">
    <property type="entry name" value="Helicase_ATP-bd"/>
</dbReference>
<dbReference type="Pfam" id="PF04142">
    <property type="entry name" value="Nuc_sug_transp"/>
    <property type="match status" value="1"/>
</dbReference>
<evidence type="ECO:0000256" key="2">
    <source>
        <dbReference type="ARBA" id="ARBA00010140"/>
    </source>
</evidence>
<feature type="transmembrane region" description="Helical" evidence="16">
    <location>
        <begin position="158"/>
        <end position="176"/>
    </location>
</feature>
<feature type="transmembrane region" description="Helical" evidence="16">
    <location>
        <begin position="276"/>
        <end position="294"/>
    </location>
</feature>
<feature type="region of interest" description="Disordered" evidence="15">
    <location>
        <begin position="1420"/>
        <end position="1488"/>
    </location>
</feature>
<dbReference type="InterPro" id="IPR011545">
    <property type="entry name" value="DEAD/DEAH_box_helicase_dom"/>
</dbReference>
<dbReference type="PANTHER" id="PTHR47835:SF3">
    <property type="entry name" value="HELICASE FOR MEIOSIS 1"/>
    <property type="match status" value="1"/>
</dbReference>
<keyword evidence="5" id="KW-0378">Hydrolase</keyword>
<dbReference type="SUPFAM" id="SSF46785">
    <property type="entry name" value="Winged helix' DNA-binding domain"/>
    <property type="match status" value="1"/>
</dbReference>
<dbReference type="InterPro" id="IPR036390">
    <property type="entry name" value="WH_DNA-bd_sf"/>
</dbReference>
<dbReference type="SMART" id="SM00490">
    <property type="entry name" value="HELICc"/>
    <property type="match status" value="1"/>
</dbReference>
<evidence type="ECO:0000256" key="5">
    <source>
        <dbReference type="ARBA" id="ARBA00022801"/>
    </source>
</evidence>
<evidence type="ECO:0000313" key="19">
    <source>
        <dbReference type="EMBL" id="RVX68714.1"/>
    </source>
</evidence>
<protein>
    <recommendedName>
        <fullName evidence="13">DNA 3'-5' helicase</fullName>
        <ecNumber evidence="13">5.6.2.4</ecNumber>
    </recommendedName>
</protein>
<dbReference type="Proteomes" id="UP000288859">
    <property type="component" value="Unassembled WGS sequence"/>
</dbReference>
<evidence type="ECO:0000256" key="1">
    <source>
        <dbReference type="ARBA" id="ARBA00004477"/>
    </source>
</evidence>
<comment type="caution">
    <text evidence="19">The sequence shown here is derived from an EMBL/GenBank/DDBJ whole genome shotgun (WGS) entry which is preliminary data.</text>
</comment>
<feature type="transmembrane region" description="Helical" evidence="16">
    <location>
        <begin position="20"/>
        <end position="38"/>
    </location>
</feature>
<comment type="catalytic activity">
    <reaction evidence="12">
        <text>Couples ATP hydrolysis with the unwinding of duplex DNA by translocating in the 3'-5' direction.</text>
        <dbReference type="EC" id="5.6.2.4"/>
    </reaction>
</comment>
<comment type="subcellular location">
    <subcellularLocation>
        <location evidence="1">Endoplasmic reticulum membrane</location>
        <topology evidence="1">Multi-pass membrane protein</topology>
    </subcellularLocation>
</comment>
<dbReference type="GO" id="GO:0005524">
    <property type="term" value="F:ATP binding"/>
    <property type="evidence" value="ECO:0007669"/>
    <property type="project" value="UniProtKB-KW"/>
</dbReference>
<keyword evidence="9 16" id="KW-0472">Membrane</keyword>
<dbReference type="FunFam" id="1.10.3380.10:FF:000012">
    <property type="entry name" value="DEAD/DEAH box DNA helicase"/>
    <property type="match status" value="1"/>
</dbReference>
<evidence type="ECO:0000256" key="11">
    <source>
        <dbReference type="ARBA" id="ARBA00023254"/>
    </source>
</evidence>
<dbReference type="CDD" id="cd18795">
    <property type="entry name" value="SF2_C_Ski2"/>
    <property type="match status" value="1"/>
</dbReference>
<feature type="transmembrane region" description="Helical" evidence="16">
    <location>
        <begin position="237"/>
        <end position="256"/>
    </location>
</feature>
<dbReference type="OrthoDB" id="408493at2759"/>
<dbReference type="SUPFAM" id="SSF52540">
    <property type="entry name" value="P-loop containing nucleoside triphosphate hydrolases"/>
    <property type="match status" value="1"/>
</dbReference>
<evidence type="ECO:0000313" key="20">
    <source>
        <dbReference type="Proteomes" id="UP000288859"/>
    </source>
</evidence>
<evidence type="ECO:0000256" key="6">
    <source>
        <dbReference type="ARBA" id="ARBA00022806"/>
    </source>
</evidence>
<proteinExistence type="inferred from homology"/>
<dbReference type="SUPFAM" id="SSF103481">
    <property type="entry name" value="Multidrug resistance efflux transporter EmrE"/>
    <property type="match status" value="1"/>
</dbReference>
<dbReference type="GO" id="GO:0003676">
    <property type="term" value="F:nucleic acid binding"/>
    <property type="evidence" value="ECO:0007669"/>
    <property type="project" value="InterPro"/>
</dbReference>
<keyword evidence="7" id="KW-0067">ATP-binding</keyword>
<dbReference type="VEuPathDB" id="FungiDB:PV10_01283"/>
<comment type="catalytic activity">
    <reaction evidence="14">
        <text>ATP + H2O = ADP + phosphate + H(+)</text>
        <dbReference type="Rhea" id="RHEA:13065"/>
        <dbReference type="ChEBI" id="CHEBI:15377"/>
        <dbReference type="ChEBI" id="CHEBI:15378"/>
        <dbReference type="ChEBI" id="CHEBI:30616"/>
        <dbReference type="ChEBI" id="CHEBI:43474"/>
        <dbReference type="ChEBI" id="CHEBI:456216"/>
        <dbReference type="EC" id="5.6.2.4"/>
    </reaction>
</comment>
<feature type="transmembrane region" description="Helical" evidence="16">
    <location>
        <begin position="50"/>
        <end position="73"/>
    </location>
</feature>
<evidence type="ECO:0000256" key="7">
    <source>
        <dbReference type="ARBA" id="ARBA00022840"/>
    </source>
</evidence>
<feature type="region of interest" description="Disordered" evidence="15">
    <location>
        <begin position="417"/>
        <end position="484"/>
    </location>
</feature>
<feature type="compositionally biased region" description="Polar residues" evidence="15">
    <location>
        <begin position="417"/>
        <end position="426"/>
    </location>
</feature>
<dbReference type="InterPro" id="IPR052247">
    <property type="entry name" value="Meiotic_Crossover_Helicase"/>
</dbReference>
<feature type="domain" description="Helicase C-terminal" evidence="18">
    <location>
        <begin position="731"/>
        <end position="919"/>
    </location>
</feature>
<comment type="similarity">
    <text evidence="2">Belongs to the helicase family. SKI2 subfamily.</text>
</comment>
<dbReference type="Pfam" id="PF00271">
    <property type="entry name" value="Helicase_C"/>
    <property type="match status" value="1"/>
</dbReference>
<feature type="transmembrane region" description="Helical" evidence="16">
    <location>
        <begin position="306"/>
        <end position="331"/>
    </location>
</feature>
<feature type="transmembrane region" description="Helical" evidence="16">
    <location>
        <begin position="128"/>
        <end position="149"/>
    </location>
</feature>
<feature type="transmembrane region" description="Helical" evidence="16">
    <location>
        <begin position="338"/>
        <end position="355"/>
    </location>
</feature>